<proteinExistence type="predicted"/>
<dbReference type="STRING" id="452638.Pnec_1319"/>
<sequence>MTGAYECHDPEFFEIYALDNGWDDGGILRPRMKDAFKEMIDINQKTDLEVIQLIQDLNIDILVNLNGYFGEGRQNIFASHPAPIQVNYLGFPGTLGAEYVDYLIADPIVIPLESRQYYVEKIAYMPDSYQANDSKRMISERKFSRTELGLPEAGFVYCCFNNNYKITPEIFDRWTQILLAVEGSVLWLIQDNAPAEKNLKAEVLKRGVAPERIIFAKRLSLPEHLARHKMADLFLDTLPYNAHTTASDSLWAGVPVLTLLGSTFPGRVSASLLNALDLQELLLKHQKNASSARLN</sequence>
<keyword evidence="2" id="KW-0808">Transferase</keyword>
<dbReference type="GO" id="GO:0016740">
    <property type="term" value="F:transferase activity"/>
    <property type="evidence" value="ECO:0007669"/>
    <property type="project" value="UniProtKB-KW"/>
</dbReference>
<keyword evidence="3" id="KW-0677">Repeat</keyword>
<dbReference type="CAZy" id="GT41">
    <property type="family name" value="Glycosyltransferase Family 41"/>
</dbReference>
<keyword evidence="4" id="KW-0802">TPR repeat</keyword>
<feature type="domain" description="O-GlcNAc transferase C-terminal" evidence="5">
    <location>
        <begin position="144"/>
        <end position="288"/>
    </location>
</feature>
<feature type="domain" description="O-GlcNAc transferase C-terminal" evidence="5">
    <location>
        <begin position="6"/>
        <end position="139"/>
    </location>
</feature>
<evidence type="ECO:0000256" key="3">
    <source>
        <dbReference type="ARBA" id="ARBA00022737"/>
    </source>
</evidence>
<dbReference type="Gene3D" id="3.40.50.2000">
    <property type="entry name" value="Glycogen Phosphorylase B"/>
    <property type="match status" value="1"/>
</dbReference>
<dbReference type="PANTHER" id="PTHR44998">
    <property type="match status" value="1"/>
</dbReference>
<name>B1XVR2_POLNS</name>
<reference evidence="6" key="1">
    <citation type="submission" date="2008-03" db="EMBL/GenBank/DDBJ databases">
        <title>Complete sequence of Polynucleobacter necessarius STIR1.</title>
        <authorList>
            <consortium name="US DOE Joint Genome Institute"/>
            <person name="Copeland A."/>
            <person name="Lucas S."/>
            <person name="Lapidus A."/>
            <person name="Barry K."/>
            <person name="Detter J.C."/>
            <person name="Glavina del Rio T."/>
            <person name="Hammon N."/>
            <person name="Israni S."/>
            <person name="Dalin E."/>
            <person name="Tice H."/>
            <person name="Pitluck S."/>
            <person name="Chain P."/>
            <person name="Malfatti S."/>
            <person name="Shin M."/>
            <person name="Vergez L."/>
            <person name="Schmutz J."/>
            <person name="Larimer F."/>
            <person name="Land M."/>
            <person name="Hauser L."/>
            <person name="Kyrpides N."/>
            <person name="Kim E."/>
            <person name="Hahn M."/>
            <person name="Richardson P."/>
        </authorList>
    </citation>
    <scope>NUCLEOTIDE SEQUENCE [LARGE SCALE GENOMIC DNA]</scope>
    <source>
        <strain evidence="6">STIR1</strain>
    </source>
</reference>
<dbReference type="Pfam" id="PF13844">
    <property type="entry name" value="Glyco_transf_41"/>
    <property type="match status" value="2"/>
</dbReference>
<evidence type="ECO:0000313" key="6">
    <source>
        <dbReference type="EMBL" id="ACB44439.1"/>
    </source>
</evidence>
<dbReference type="KEGG" id="pne:Pnec_1319"/>
<dbReference type="PANTHER" id="PTHR44998:SF1">
    <property type="entry name" value="UDP-N-ACETYLGLUCOSAMINE--PEPTIDE N-ACETYLGLUCOSAMINYLTRANSFERASE 110 KDA SUBUNIT"/>
    <property type="match status" value="1"/>
</dbReference>
<protein>
    <submittedName>
        <fullName evidence="6">TPR repeat-containing protein</fullName>
    </submittedName>
</protein>
<dbReference type="AlphaFoldDB" id="B1XVR2"/>
<gene>
    <name evidence="6" type="ordered locus">Pnec_1319</name>
</gene>
<dbReference type="EMBL" id="CP001010">
    <property type="protein sequence ID" value="ACB44439.1"/>
    <property type="molecule type" value="Genomic_DNA"/>
</dbReference>
<evidence type="ECO:0000256" key="2">
    <source>
        <dbReference type="ARBA" id="ARBA00022679"/>
    </source>
</evidence>
<dbReference type="Gene3D" id="3.40.50.11380">
    <property type="match status" value="1"/>
</dbReference>
<dbReference type="InterPro" id="IPR029489">
    <property type="entry name" value="OGT/SEC/SPY_C"/>
</dbReference>
<dbReference type="eggNOG" id="COG3914">
    <property type="taxonomic scope" value="Bacteria"/>
</dbReference>
<accession>B1XVR2</accession>
<comment type="pathway">
    <text evidence="1">Protein modification; protein glycosylation.</text>
</comment>
<organism evidence="6">
    <name type="scientific">Polynucleobacter necessarius subsp. necessarius (strain STIR1)</name>
    <dbReference type="NCBI Taxonomy" id="452638"/>
    <lineage>
        <taxon>Bacteria</taxon>
        <taxon>Pseudomonadati</taxon>
        <taxon>Pseudomonadota</taxon>
        <taxon>Betaproteobacteria</taxon>
        <taxon>Burkholderiales</taxon>
        <taxon>Burkholderiaceae</taxon>
        <taxon>Polynucleobacter</taxon>
    </lineage>
</organism>
<evidence type="ECO:0000259" key="5">
    <source>
        <dbReference type="Pfam" id="PF13844"/>
    </source>
</evidence>
<dbReference type="HOGENOM" id="CLU_001721_2_2_4"/>
<evidence type="ECO:0000256" key="4">
    <source>
        <dbReference type="ARBA" id="ARBA00022803"/>
    </source>
</evidence>
<evidence type="ECO:0000256" key="1">
    <source>
        <dbReference type="ARBA" id="ARBA00004922"/>
    </source>
</evidence>